<evidence type="ECO:0000259" key="5">
    <source>
        <dbReference type="PROSITE" id="PS50001"/>
    </source>
</evidence>
<dbReference type="PANTHER" id="PTHR46075">
    <property type="entry name" value="CHIMERIN FAMILY MEMBER"/>
    <property type="match status" value="1"/>
</dbReference>
<keyword evidence="3" id="KW-0862">Zinc</keyword>
<feature type="domain" description="Rho-GAP" evidence="7">
    <location>
        <begin position="236"/>
        <end position="420"/>
    </location>
</feature>
<dbReference type="SMART" id="SM00324">
    <property type="entry name" value="RhoGAP"/>
    <property type="match status" value="1"/>
</dbReference>
<evidence type="ECO:0000256" key="2">
    <source>
        <dbReference type="ARBA" id="ARBA00022723"/>
    </source>
</evidence>
<dbReference type="SMART" id="SM00252">
    <property type="entry name" value="SH2"/>
    <property type="match status" value="1"/>
</dbReference>
<organism evidence="10">
    <name type="scientific">Enterobius vermicularis</name>
    <name type="common">Human pinworm</name>
    <dbReference type="NCBI Taxonomy" id="51028"/>
    <lineage>
        <taxon>Eukaryota</taxon>
        <taxon>Metazoa</taxon>
        <taxon>Ecdysozoa</taxon>
        <taxon>Nematoda</taxon>
        <taxon>Chromadorea</taxon>
        <taxon>Rhabditida</taxon>
        <taxon>Spirurina</taxon>
        <taxon>Oxyuridomorpha</taxon>
        <taxon>Oxyuroidea</taxon>
        <taxon>Oxyuridae</taxon>
        <taxon>Enterobius</taxon>
    </lineage>
</organism>
<dbReference type="Gene3D" id="3.30.505.10">
    <property type="entry name" value="SH2 domain"/>
    <property type="match status" value="1"/>
</dbReference>
<protein>
    <submittedName>
        <fullName evidence="10">Chimerin (Chimaerin) 2</fullName>
    </submittedName>
</protein>
<evidence type="ECO:0000313" key="8">
    <source>
        <dbReference type="EMBL" id="VDD90465.1"/>
    </source>
</evidence>
<dbReference type="InterPro" id="IPR035840">
    <property type="entry name" value="Chimaerin_SH2"/>
</dbReference>
<dbReference type="OrthoDB" id="3196451at2759"/>
<name>A0A0N4V5T7_ENTVE</name>
<evidence type="ECO:0000313" key="9">
    <source>
        <dbReference type="Proteomes" id="UP000274131"/>
    </source>
</evidence>
<keyword evidence="2" id="KW-0479">Metal-binding</keyword>
<dbReference type="Pfam" id="PF00130">
    <property type="entry name" value="C1_1"/>
    <property type="match status" value="1"/>
</dbReference>
<dbReference type="PROSITE" id="PS50081">
    <property type="entry name" value="ZF_DAG_PE_2"/>
    <property type="match status" value="1"/>
</dbReference>
<dbReference type="Pfam" id="PF00620">
    <property type="entry name" value="RhoGAP"/>
    <property type="match status" value="1"/>
</dbReference>
<accession>A0A0N4V5T7</accession>
<proteinExistence type="predicted"/>
<dbReference type="SUPFAM" id="SSF57889">
    <property type="entry name" value="Cysteine-rich domain"/>
    <property type="match status" value="1"/>
</dbReference>
<evidence type="ECO:0000256" key="1">
    <source>
        <dbReference type="ARBA" id="ARBA00022468"/>
    </source>
</evidence>
<dbReference type="FunFam" id="3.30.60.20:FF:000025">
    <property type="entry name" value="Chimaerin"/>
    <property type="match status" value="1"/>
</dbReference>
<keyword evidence="1" id="KW-0343">GTPase activation</keyword>
<dbReference type="CDD" id="cd10352">
    <property type="entry name" value="SH2_a2chimerin_b2chimerin"/>
    <property type="match status" value="1"/>
</dbReference>
<keyword evidence="4" id="KW-0727">SH2 domain</keyword>
<feature type="domain" description="SH2" evidence="5">
    <location>
        <begin position="56"/>
        <end position="125"/>
    </location>
</feature>
<feature type="domain" description="Phorbol-ester/DAG-type" evidence="6">
    <location>
        <begin position="173"/>
        <end position="223"/>
    </location>
</feature>
<sequence>MEDELYWKQNDPSCWRQNGTGYWKQNLYLLQEGAPKPRAVKCFPPPENVPPQYGSEFHGLIEREFAERMLLEAGEGAFLVRASKRSPDAATLCMVFDNHVLNYKLYYDGFHYVGEKRFETIEDLVADGLITMHVEKNANDYIQRMADDAVYEQSPYSQYQKATNTRRSSVSRCHNFVSATFRIPHYCDYCRNFMWGLVQQGVKCEDCGFCAHKKCSERTLHDCRPEAKYVKRMFAVDISTLCMAHSVSVPPVVTSCIAEVEKRGLDVEGIYRVSGSHEQMEKLRRQFDTLHKVDLTVVEDIHTVAGLLKLYLRLLPQQLVPFSVYRSLLTGFTTSRTPHEQSKACSKALQDLNEANGRTLSVLLLHMQKVAKHSGKNKMSVENLATIFSPTIFCSGNTPALPQQQHHLLNFLIQHSNNVLLRFS</sequence>
<evidence type="ECO:0000259" key="7">
    <source>
        <dbReference type="PROSITE" id="PS50238"/>
    </source>
</evidence>
<evidence type="ECO:0000313" key="10">
    <source>
        <dbReference type="WBParaSite" id="EVEC_0000560501-mRNA-1"/>
    </source>
</evidence>
<dbReference type="WBParaSite" id="EVEC_0000560501-mRNA-1">
    <property type="protein sequence ID" value="EVEC_0000560501-mRNA-1"/>
    <property type="gene ID" value="EVEC_0000560501"/>
</dbReference>
<dbReference type="InterPro" id="IPR051854">
    <property type="entry name" value="Rho-type_GAP"/>
</dbReference>
<gene>
    <name evidence="8" type="ORF">EVEC_LOCUS5216</name>
</gene>
<evidence type="ECO:0000256" key="4">
    <source>
        <dbReference type="PROSITE-ProRule" id="PRU00191"/>
    </source>
</evidence>
<evidence type="ECO:0000259" key="6">
    <source>
        <dbReference type="PROSITE" id="PS50081"/>
    </source>
</evidence>
<dbReference type="GO" id="GO:0005096">
    <property type="term" value="F:GTPase activator activity"/>
    <property type="evidence" value="ECO:0007669"/>
    <property type="project" value="UniProtKB-KW"/>
</dbReference>
<dbReference type="Pfam" id="PF00017">
    <property type="entry name" value="SH2"/>
    <property type="match status" value="1"/>
</dbReference>
<keyword evidence="9" id="KW-1185">Reference proteome</keyword>
<dbReference type="InterPro" id="IPR000198">
    <property type="entry name" value="RhoGAP_dom"/>
</dbReference>
<dbReference type="CDD" id="cd00159">
    <property type="entry name" value="RhoGAP"/>
    <property type="match status" value="1"/>
</dbReference>
<dbReference type="InterPro" id="IPR020454">
    <property type="entry name" value="DAG/PE-bd"/>
</dbReference>
<dbReference type="SMART" id="SM00109">
    <property type="entry name" value="C1"/>
    <property type="match status" value="1"/>
</dbReference>
<dbReference type="GO" id="GO:0046872">
    <property type="term" value="F:metal ion binding"/>
    <property type="evidence" value="ECO:0007669"/>
    <property type="project" value="UniProtKB-KW"/>
</dbReference>
<dbReference type="PROSITE" id="PS00479">
    <property type="entry name" value="ZF_DAG_PE_1"/>
    <property type="match status" value="1"/>
</dbReference>
<dbReference type="Proteomes" id="UP000274131">
    <property type="component" value="Unassembled WGS sequence"/>
</dbReference>
<dbReference type="PROSITE" id="PS50001">
    <property type="entry name" value="SH2"/>
    <property type="match status" value="1"/>
</dbReference>
<dbReference type="PRINTS" id="PR00008">
    <property type="entry name" value="DAGPEDOMAIN"/>
</dbReference>
<dbReference type="FunFam" id="3.30.505.10:FF:000019">
    <property type="entry name" value="Chimaerin"/>
    <property type="match status" value="1"/>
</dbReference>
<evidence type="ECO:0000256" key="3">
    <source>
        <dbReference type="ARBA" id="ARBA00022833"/>
    </source>
</evidence>
<dbReference type="Gene3D" id="3.30.60.20">
    <property type="match status" value="1"/>
</dbReference>
<dbReference type="CDD" id="cd20806">
    <property type="entry name" value="C1_CHN"/>
    <property type="match status" value="1"/>
</dbReference>
<dbReference type="InterPro" id="IPR036860">
    <property type="entry name" value="SH2_dom_sf"/>
</dbReference>
<dbReference type="EMBL" id="UXUI01008091">
    <property type="protein sequence ID" value="VDD90465.1"/>
    <property type="molecule type" value="Genomic_DNA"/>
</dbReference>
<dbReference type="SUPFAM" id="SSF55550">
    <property type="entry name" value="SH2 domain"/>
    <property type="match status" value="1"/>
</dbReference>
<reference evidence="8 9" key="2">
    <citation type="submission" date="2018-10" db="EMBL/GenBank/DDBJ databases">
        <authorList>
            <consortium name="Pathogen Informatics"/>
        </authorList>
    </citation>
    <scope>NUCLEOTIDE SEQUENCE [LARGE SCALE GENOMIC DNA]</scope>
</reference>
<dbReference type="STRING" id="51028.A0A0N4V5T7"/>
<dbReference type="PANTHER" id="PTHR46075:SF2">
    <property type="entry name" value="RHO GTPASE ACTIVATING PROTEIN AT 5A, ISOFORM A"/>
    <property type="match status" value="1"/>
</dbReference>
<dbReference type="InterPro" id="IPR046349">
    <property type="entry name" value="C1-like_sf"/>
</dbReference>
<dbReference type="SUPFAM" id="SSF48350">
    <property type="entry name" value="GTPase activation domain, GAP"/>
    <property type="match status" value="1"/>
</dbReference>
<reference evidence="10" key="1">
    <citation type="submission" date="2017-02" db="UniProtKB">
        <authorList>
            <consortium name="WormBaseParasite"/>
        </authorList>
    </citation>
    <scope>IDENTIFICATION</scope>
</reference>
<dbReference type="InterPro" id="IPR000980">
    <property type="entry name" value="SH2"/>
</dbReference>
<dbReference type="InterPro" id="IPR008936">
    <property type="entry name" value="Rho_GTPase_activation_prot"/>
</dbReference>
<dbReference type="Gene3D" id="1.10.555.10">
    <property type="entry name" value="Rho GTPase activation protein"/>
    <property type="match status" value="1"/>
</dbReference>
<dbReference type="GO" id="GO:0007165">
    <property type="term" value="P:signal transduction"/>
    <property type="evidence" value="ECO:0007669"/>
    <property type="project" value="InterPro"/>
</dbReference>
<dbReference type="AlphaFoldDB" id="A0A0N4V5T7"/>
<dbReference type="PROSITE" id="PS50238">
    <property type="entry name" value="RHOGAP"/>
    <property type="match status" value="1"/>
</dbReference>
<dbReference type="InterPro" id="IPR002219">
    <property type="entry name" value="PKC_DAG/PE"/>
</dbReference>